<dbReference type="InterPro" id="IPR029063">
    <property type="entry name" value="SAM-dependent_MTases_sf"/>
</dbReference>
<dbReference type="RefSeq" id="WP_212683666.1">
    <property type="nucleotide sequence ID" value="NZ_JAGSPM010000003.1"/>
</dbReference>
<keyword evidence="2" id="KW-0812">Transmembrane</keyword>
<feature type="transmembrane region" description="Helical" evidence="2">
    <location>
        <begin position="460"/>
        <end position="485"/>
    </location>
</feature>
<keyword evidence="2" id="KW-1133">Transmembrane helix</keyword>
<feature type="transmembrane region" description="Helical" evidence="2">
    <location>
        <begin position="395"/>
        <end position="412"/>
    </location>
</feature>
<feature type="transmembrane region" description="Helical" evidence="2">
    <location>
        <begin position="432"/>
        <end position="454"/>
    </location>
</feature>
<proteinExistence type="predicted"/>
<name>A0A941DCR3_9BURK</name>
<evidence type="ECO:0000256" key="1">
    <source>
        <dbReference type="ARBA" id="ARBA00023115"/>
    </source>
</evidence>
<feature type="transmembrane region" description="Helical" evidence="2">
    <location>
        <begin position="558"/>
        <end position="575"/>
    </location>
</feature>
<feature type="transmembrane region" description="Helical" evidence="2">
    <location>
        <begin position="144"/>
        <end position="163"/>
    </location>
</feature>
<dbReference type="Gene3D" id="3.40.50.150">
    <property type="entry name" value="Vaccinia Virus protein VP39"/>
    <property type="match status" value="1"/>
</dbReference>
<keyword evidence="4" id="KW-1185">Reference proteome</keyword>
<sequence>MESPMVTKRLITYLPFLAGAIYGLLYIIGDSSNLKDAFDPQRSQVNEGLALLIFLPFALRLWQQFVHEKIIAKLLSDTEQSHFLKLELLSWLILLVPNQFLTNWRPSWALTLLTITVLIATQSGIFLNSMGAEKRKELLGSERYIAILFLISGFSALIYQVVWQRVLFATFGINTESVTVIVSVFMFGLGVGALVGGFLQRKFSNHLLIIFIGLEVFIGLFGLISLPLIEFIGAQVVGSSTIHLIGWTYLILAIPTLLMGATLPILVAFLQGYFNNLGKTVGLLYAFNTIGSAIAAYFTVEVLFVFLGQASTILIAAVCNLTTAALILHASKFLRPAPISKNTTNDYKNLVNTPARELPYFFVFLSLIFIGYISLSQEILWYRLIGFSSAGRPQVFGMLLTAFLIGIALGSLKTKKICESNEDPYEWMVRGLIFASLAFYLATPSVAAISALISKTTGPLLAYILTAITAYYLGGMLPMLIHIGVNEQKKTSSMAMSWLYFANIIGATFGPLITGFILLEYLDFESNVLLLSALTFTFLLVLLYFIPKEKTYKLKVAGLSLGVIGIFSVLHSSLYQGHLERIQFGEWSNEPFKYTLQNRAGIITVKEAKTDIIYGGGIYDGGFNTDLSTNENNIDRAYLIPTLHRSPKKVLEIGLSSGSWAKVLTQYDLLESLSIVEINKGYPQVVAKYPQIGDVLTNSKVKLYFDDGRRWLRNNPDEKFDFILMNTTFHWRSNGTNLLSKEFLEICKRHLKPGGVVYYNTTGSKDVVLTAAHVFKYVTTYANFVAASDTPFNMSVSEKLENLKRFKDSTNISFFDSNPMYKDVFIKLANTKLPDVQQTIKLDKKLQLITDDNMAVEFKLY</sequence>
<gene>
    <name evidence="3" type="ORF">KDM92_07010</name>
</gene>
<dbReference type="Pfam" id="PF01564">
    <property type="entry name" value="Spermine_synth"/>
    <property type="match status" value="1"/>
</dbReference>
<keyword evidence="3" id="KW-0489">Methyltransferase</keyword>
<dbReference type="GO" id="GO:0032259">
    <property type="term" value="P:methylation"/>
    <property type="evidence" value="ECO:0007669"/>
    <property type="project" value="UniProtKB-KW"/>
</dbReference>
<reference evidence="3 4" key="1">
    <citation type="submission" date="2021-04" db="EMBL/GenBank/DDBJ databases">
        <title>novel species isolated from subtropical streams in China.</title>
        <authorList>
            <person name="Lu H."/>
        </authorList>
    </citation>
    <scope>NUCLEOTIDE SEQUENCE [LARGE SCALE GENOMIC DNA]</scope>
    <source>
        <strain evidence="3 4">BYS107W</strain>
    </source>
</reference>
<protein>
    <submittedName>
        <fullName evidence="3">Methyltransferase domain-containing protein</fullName>
    </submittedName>
</protein>
<feature type="transmembrane region" description="Helical" evidence="2">
    <location>
        <begin position="12"/>
        <end position="29"/>
    </location>
</feature>
<dbReference type="PANTHER" id="PTHR43317:SF1">
    <property type="entry name" value="THERMOSPERMINE SYNTHASE ACAULIS5"/>
    <property type="match status" value="1"/>
</dbReference>
<dbReference type="Gene3D" id="1.20.1250.20">
    <property type="entry name" value="MFS general substrate transporter like domains"/>
    <property type="match status" value="1"/>
</dbReference>
<dbReference type="PANTHER" id="PTHR43317">
    <property type="entry name" value="THERMOSPERMINE SYNTHASE ACAULIS5"/>
    <property type="match status" value="1"/>
</dbReference>
<organism evidence="3 4">
    <name type="scientific">Undibacterium baiyunense</name>
    <dbReference type="NCBI Taxonomy" id="2828731"/>
    <lineage>
        <taxon>Bacteria</taxon>
        <taxon>Pseudomonadati</taxon>
        <taxon>Pseudomonadota</taxon>
        <taxon>Betaproteobacteria</taxon>
        <taxon>Burkholderiales</taxon>
        <taxon>Oxalobacteraceae</taxon>
        <taxon>Undibacterium</taxon>
    </lineage>
</organism>
<feature type="transmembrane region" description="Helical" evidence="2">
    <location>
        <begin position="497"/>
        <end position="522"/>
    </location>
</feature>
<accession>A0A941DCR3</accession>
<dbReference type="SUPFAM" id="SSF103473">
    <property type="entry name" value="MFS general substrate transporter"/>
    <property type="match status" value="1"/>
</dbReference>
<evidence type="ECO:0000256" key="2">
    <source>
        <dbReference type="SAM" id="Phobius"/>
    </source>
</evidence>
<dbReference type="SUPFAM" id="SSF53335">
    <property type="entry name" value="S-adenosyl-L-methionine-dependent methyltransferases"/>
    <property type="match status" value="1"/>
</dbReference>
<evidence type="ECO:0000313" key="3">
    <source>
        <dbReference type="EMBL" id="MBR7746324.1"/>
    </source>
</evidence>
<feature type="transmembrane region" description="Helical" evidence="2">
    <location>
        <begin position="206"/>
        <end position="229"/>
    </location>
</feature>
<dbReference type="Proteomes" id="UP000680158">
    <property type="component" value="Unassembled WGS sequence"/>
</dbReference>
<keyword evidence="1" id="KW-0620">Polyamine biosynthesis</keyword>
<dbReference type="GO" id="GO:0006596">
    <property type="term" value="P:polyamine biosynthetic process"/>
    <property type="evidence" value="ECO:0007669"/>
    <property type="project" value="UniProtKB-KW"/>
</dbReference>
<dbReference type="GO" id="GO:0008168">
    <property type="term" value="F:methyltransferase activity"/>
    <property type="evidence" value="ECO:0007669"/>
    <property type="project" value="UniProtKB-KW"/>
</dbReference>
<keyword evidence="3" id="KW-0808">Transferase</keyword>
<feature type="transmembrane region" description="Helical" evidence="2">
    <location>
        <begin position="358"/>
        <end position="375"/>
    </location>
</feature>
<feature type="transmembrane region" description="Helical" evidence="2">
    <location>
        <begin position="44"/>
        <end position="62"/>
    </location>
</feature>
<comment type="caution">
    <text evidence="3">The sequence shown here is derived from an EMBL/GenBank/DDBJ whole genome shotgun (WGS) entry which is preliminary data.</text>
</comment>
<feature type="transmembrane region" description="Helical" evidence="2">
    <location>
        <begin position="249"/>
        <end position="270"/>
    </location>
</feature>
<dbReference type="InterPro" id="IPR036259">
    <property type="entry name" value="MFS_trans_sf"/>
</dbReference>
<feature type="transmembrane region" description="Helical" evidence="2">
    <location>
        <begin position="306"/>
        <end position="328"/>
    </location>
</feature>
<evidence type="ECO:0000313" key="4">
    <source>
        <dbReference type="Proteomes" id="UP000680158"/>
    </source>
</evidence>
<dbReference type="AlphaFoldDB" id="A0A941DCR3"/>
<feature type="transmembrane region" description="Helical" evidence="2">
    <location>
        <begin position="282"/>
        <end position="300"/>
    </location>
</feature>
<keyword evidence="2" id="KW-0472">Membrane</keyword>
<feature type="transmembrane region" description="Helical" evidence="2">
    <location>
        <begin position="107"/>
        <end position="132"/>
    </location>
</feature>
<dbReference type="EMBL" id="JAGSPM010000003">
    <property type="protein sequence ID" value="MBR7746324.1"/>
    <property type="molecule type" value="Genomic_DNA"/>
</dbReference>
<dbReference type="CDD" id="cd02440">
    <property type="entry name" value="AdoMet_MTases"/>
    <property type="match status" value="1"/>
</dbReference>
<feature type="transmembrane region" description="Helical" evidence="2">
    <location>
        <begin position="178"/>
        <end position="199"/>
    </location>
</feature>
<feature type="transmembrane region" description="Helical" evidence="2">
    <location>
        <begin position="528"/>
        <end position="546"/>
    </location>
</feature>